<gene>
    <name evidence="2" type="ORF">SAMN05421819_1897</name>
</gene>
<protein>
    <submittedName>
        <fullName evidence="2">Uncharacterized protein</fullName>
    </submittedName>
</protein>
<evidence type="ECO:0000313" key="3">
    <source>
        <dbReference type="Proteomes" id="UP000236728"/>
    </source>
</evidence>
<proteinExistence type="predicted"/>
<feature type="transmembrane region" description="Helical" evidence="1">
    <location>
        <begin position="196"/>
        <end position="216"/>
    </location>
</feature>
<evidence type="ECO:0000313" key="2">
    <source>
        <dbReference type="EMBL" id="SEG13229.1"/>
    </source>
</evidence>
<keyword evidence="1" id="KW-1133">Transmembrane helix</keyword>
<organism evidence="2 3">
    <name type="scientific">Bryocella elongata</name>
    <dbReference type="NCBI Taxonomy" id="863522"/>
    <lineage>
        <taxon>Bacteria</taxon>
        <taxon>Pseudomonadati</taxon>
        <taxon>Acidobacteriota</taxon>
        <taxon>Terriglobia</taxon>
        <taxon>Terriglobales</taxon>
        <taxon>Acidobacteriaceae</taxon>
        <taxon>Bryocella</taxon>
    </lineage>
</organism>
<evidence type="ECO:0000256" key="1">
    <source>
        <dbReference type="SAM" id="Phobius"/>
    </source>
</evidence>
<keyword evidence="1" id="KW-0812">Transmembrane</keyword>
<keyword evidence="1" id="KW-0472">Membrane</keyword>
<dbReference type="EMBL" id="FNVA01000003">
    <property type="protein sequence ID" value="SEG13229.1"/>
    <property type="molecule type" value="Genomic_DNA"/>
</dbReference>
<sequence>MWVPRMGRPIYDGPFVDRLADTIRCMGIMKSISNAFAPSDPELVEKTLARLDEQDTWNDVFSTKLFELLDGNDALLADVRKAVQQASACSKLALDSEALAYRAERAFNASIDRQNQATDKMVAASRAFEQAAAEAEMASQRLTEANTRFEAHQRAMEAKLADCLRENKEGLSEVRLNIEADQAMARSRQRSSERRLIIFQLICVAALWIMFVAARTVTLRPIALAALLAVPVLITAAVGVFCWRSTVEA</sequence>
<dbReference type="AlphaFoldDB" id="A0A1H5XN70"/>
<name>A0A1H5XN70_9BACT</name>
<reference evidence="2 3" key="1">
    <citation type="submission" date="2016-10" db="EMBL/GenBank/DDBJ databases">
        <authorList>
            <person name="de Groot N.N."/>
        </authorList>
    </citation>
    <scope>NUCLEOTIDE SEQUENCE [LARGE SCALE GENOMIC DNA]</scope>
    <source>
        <strain evidence="2 3">DSM 22489</strain>
    </source>
</reference>
<keyword evidence="3" id="KW-1185">Reference proteome</keyword>
<feature type="transmembrane region" description="Helical" evidence="1">
    <location>
        <begin position="222"/>
        <end position="243"/>
    </location>
</feature>
<dbReference type="Proteomes" id="UP000236728">
    <property type="component" value="Unassembled WGS sequence"/>
</dbReference>
<accession>A0A1H5XN70</accession>